<name>A0A031LPW6_9CREN</name>
<dbReference type="InterPro" id="IPR016169">
    <property type="entry name" value="FAD-bd_PCMH_sub2"/>
</dbReference>
<dbReference type="STRING" id="1160895.CM19_06780"/>
<keyword evidence="1" id="KW-0285">Flavoprotein</keyword>
<dbReference type="GO" id="GO:0016491">
    <property type="term" value="F:oxidoreductase activity"/>
    <property type="evidence" value="ECO:0007669"/>
    <property type="project" value="UniProtKB-KW"/>
</dbReference>
<dbReference type="InterPro" id="IPR053586">
    <property type="entry name" value="Glyceraldehyde_DH_medium"/>
</dbReference>
<dbReference type="SMART" id="SM01092">
    <property type="entry name" value="CO_deh_flav_C"/>
    <property type="match status" value="1"/>
</dbReference>
<dbReference type="InterPro" id="IPR036683">
    <property type="entry name" value="CO_DH_flav_C_dom_sf"/>
</dbReference>
<reference evidence="5 6" key="1">
    <citation type="submission" date="2014-03" db="EMBL/GenBank/DDBJ databases">
        <title>Draft genome sequence of the novel thermoacidophilic archaea Acidianus copahuensis ALE1 strain, isolated from Copahue volcanic area in Neuquen Argentina.</title>
        <authorList>
            <person name="Urbieta M.S."/>
            <person name="Rascovan N."/>
            <person name="Castro C."/>
            <person name="Revale S."/>
            <person name="Giaveno M.A."/>
            <person name="Vazquez M.P."/>
            <person name="Donati E.R."/>
        </authorList>
    </citation>
    <scope>NUCLEOTIDE SEQUENCE [LARGE SCALE GENOMIC DNA]</scope>
    <source>
        <strain evidence="5 6">ALE1</strain>
    </source>
</reference>
<evidence type="ECO:0000313" key="5">
    <source>
        <dbReference type="EMBL" id="EZQ07051.1"/>
    </source>
</evidence>
<dbReference type="Gene3D" id="3.30.43.10">
    <property type="entry name" value="Uridine Diphospho-n-acetylenolpyruvylglucosamine Reductase, domain 2"/>
    <property type="match status" value="1"/>
</dbReference>
<dbReference type="PANTHER" id="PTHR42659">
    <property type="entry name" value="XANTHINE DEHYDROGENASE SUBUNIT C-RELATED"/>
    <property type="match status" value="1"/>
</dbReference>
<dbReference type="EMBL" id="JFZT01000039">
    <property type="protein sequence ID" value="EZQ07051.1"/>
    <property type="molecule type" value="Genomic_DNA"/>
</dbReference>
<dbReference type="PANTHER" id="PTHR42659:SF2">
    <property type="entry name" value="XANTHINE DEHYDROGENASE SUBUNIT C-RELATED"/>
    <property type="match status" value="1"/>
</dbReference>
<accession>A0A031LPW6</accession>
<dbReference type="InterPro" id="IPR005107">
    <property type="entry name" value="CO_DH_flav_C"/>
</dbReference>
<dbReference type="SUPFAM" id="SSF55447">
    <property type="entry name" value="CO dehydrogenase flavoprotein C-terminal domain-like"/>
    <property type="match status" value="1"/>
</dbReference>
<keyword evidence="3" id="KW-0560">Oxidoreductase</keyword>
<dbReference type="Proteomes" id="UP000024332">
    <property type="component" value="Unassembled WGS sequence"/>
</dbReference>
<dbReference type="SUPFAM" id="SSF56176">
    <property type="entry name" value="FAD-binding/transporter-associated domain-like"/>
    <property type="match status" value="1"/>
</dbReference>
<sequence length="284" mass="30984">MYPTIFGLYEPSSIYDTLDFLDNGNAKIIAGGQSLIPMLKLRVIQPKFLVDLNKLRGDLDYIEDRGKSIGLGSLATHAKISTDQIVKSKIPLLSVTASKVGDMQVRNLGTLGGSVSNADPSADYPAVLLAYDATLTLISSGGERKVKASEFFKGPFSTELKDNEILREVEFPVLEGYAYKYEKIVRRAGDFAMVGIAVLAKVSDKVEDLRIAYTGVGEKAYRPYELEKELVGKKVTRDDLEKFAEKVSATLTPPSDSRGSSSYRKKVAKIATIKTLSEVLGVVS</sequence>
<evidence type="ECO:0000256" key="3">
    <source>
        <dbReference type="ARBA" id="ARBA00023002"/>
    </source>
</evidence>
<dbReference type="InterPro" id="IPR051312">
    <property type="entry name" value="Diverse_Substr_Oxidored"/>
</dbReference>
<evidence type="ECO:0000259" key="4">
    <source>
        <dbReference type="PROSITE" id="PS51387"/>
    </source>
</evidence>
<dbReference type="OrthoDB" id="19205at2157"/>
<protein>
    <submittedName>
        <fullName evidence="5">Carbon monoxide dehydrogenase</fullName>
    </submittedName>
</protein>
<keyword evidence="2" id="KW-0274">FAD</keyword>
<dbReference type="RefSeq" id="WP_048099569.1">
    <property type="nucleotide sequence ID" value="NZ_JFZT01000039.1"/>
</dbReference>
<dbReference type="Gene3D" id="3.30.390.50">
    <property type="entry name" value="CO dehydrogenase flavoprotein, C-terminal domain"/>
    <property type="match status" value="1"/>
</dbReference>
<evidence type="ECO:0000256" key="1">
    <source>
        <dbReference type="ARBA" id="ARBA00022630"/>
    </source>
</evidence>
<dbReference type="AlphaFoldDB" id="A0A031LPW6"/>
<dbReference type="GO" id="GO:0071949">
    <property type="term" value="F:FAD binding"/>
    <property type="evidence" value="ECO:0007669"/>
    <property type="project" value="InterPro"/>
</dbReference>
<gene>
    <name evidence="5" type="ORF">CM19_06780</name>
</gene>
<dbReference type="NCBIfam" id="NF041019">
    <property type="entry name" value="glyceraldDH_beta"/>
    <property type="match status" value="1"/>
</dbReference>
<dbReference type="InterPro" id="IPR016167">
    <property type="entry name" value="FAD-bd_PCMH_sub1"/>
</dbReference>
<dbReference type="Pfam" id="PF03450">
    <property type="entry name" value="CO_deh_flav_C"/>
    <property type="match status" value="1"/>
</dbReference>
<dbReference type="PROSITE" id="PS51387">
    <property type="entry name" value="FAD_PCMH"/>
    <property type="match status" value="1"/>
</dbReference>
<evidence type="ECO:0000313" key="6">
    <source>
        <dbReference type="Proteomes" id="UP000024332"/>
    </source>
</evidence>
<dbReference type="Pfam" id="PF00941">
    <property type="entry name" value="FAD_binding_5"/>
    <property type="match status" value="1"/>
</dbReference>
<feature type="domain" description="FAD-binding PCMH-type" evidence="4">
    <location>
        <begin position="1"/>
        <end position="176"/>
    </location>
</feature>
<dbReference type="Gene3D" id="3.30.465.10">
    <property type="match status" value="1"/>
</dbReference>
<keyword evidence="6" id="KW-1185">Reference proteome</keyword>
<dbReference type="FunFam" id="3.30.465.10:FF:000017">
    <property type="entry name" value="Xanthine dehydrogenase, FAD binding subunit"/>
    <property type="match status" value="1"/>
</dbReference>
<dbReference type="InterPro" id="IPR002346">
    <property type="entry name" value="Mopterin_DH_FAD-bd"/>
</dbReference>
<dbReference type="InterPro" id="IPR016166">
    <property type="entry name" value="FAD-bd_PCMH"/>
</dbReference>
<dbReference type="InterPro" id="IPR036318">
    <property type="entry name" value="FAD-bd_PCMH-like_sf"/>
</dbReference>
<evidence type="ECO:0000256" key="2">
    <source>
        <dbReference type="ARBA" id="ARBA00022827"/>
    </source>
</evidence>
<comment type="caution">
    <text evidence="5">The sequence shown here is derived from an EMBL/GenBank/DDBJ whole genome shotgun (WGS) entry which is preliminary data.</text>
</comment>
<organism evidence="5 6">
    <name type="scientific">Candidatus Acidianus copahuensis</name>
    <dbReference type="NCBI Taxonomy" id="1160895"/>
    <lineage>
        <taxon>Archaea</taxon>
        <taxon>Thermoproteota</taxon>
        <taxon>Thermoprotei</taxon>
        <taxon>Sulfolobales</taxon>
        <taxon>Sulfolobaceae</taxon>
        <taxon>Acidianus</taxon>
    </lineage>
</organism>
<proteinExistence type="predicted"/>